<keyword evidence="2" id="KW-0159">Chromosome partition</keyword>
<evidence type="ECO:0000256" key="3">
    <source>
        <dbReference type="SAM" id="MobiDB-lite"/>
    </source>
</evidence>
<proteinExistence type="inferred from homology"/>
<evidence type="ECO:0000313" key="5">
    <source>
        <dbReference type="EMBL" id="EFE34636.1"/>
    </source>
</evidence>
<organism evidence="5 6">
    <name type="scientific">Arthroderma benhamiae (strain ATCC MYA-4681 / CBS 112371)</name>
    <name type="common">Trichophyton mentagrophytes</name>
    <dbReference type="NCBI Taxonomy" id="663331"/>
    <lineage>
        <taxon>Eukaryota</taxon>
        <taxon>Fungi</taxon>
        <taxon>Dikarya</taxon>
        <taxon>Ascomycota</taxon>
        <taxon>Pezizomycotina</taxon>
        <taxon>Eurotiomycetes</taxon>
        <taxon>Eurotiomycetidae</taxon>
        <taxon>Onygenales</taxon>
        <taxon>Arthrodermataceae</taxon>
        <taxon>Trichophyton</taxon>
    </lineage>
</organism>
<accession>D4AQ92</accession>
<dbReference type="HOGENOM" id="CLU_674715_0_0_1"/>
<evidence type="ECO:0000256" key="1">
    <source>
        <dbReference type="ARBA" id="ARBA00010381"/>
    </source>
</evidence>
<dbReference type="InterPro" id="IPR039796">
    <property type="entry name" value="MIP18"/>
</dbReference>
<name>D4AQ92_ARTBC</name>
<feature type="region of interest" description="Disordered" evidence="3">
    <location>
        <begin position="1"/>
        <end position="46"/>
    </location>
</feature>
<dbReference type="GO" id="GO:0007059">
    <property type="term" value="P:chromosome segregation"/>
    <property type="evidence" value="ECO:0007669"/>
    <property type="project" value="UniProtKB-KW"/>
</dbReference>
<dbReference type="PANTHER" id="PTHR12377:SF0">
    <property type="entry name" value="CYTOSOLIC IRON-SULFUR ASSEMBLY COMPONENT 2B"/>
    <property type="match status" value="1"/>
</dbReference>
<feature type="compositionally biased region" description="Basic and acidic residues" evidence="3">
    <location>
        <begin position="195"/>
        <end position="214"/>
    </location>
</feature>
<dbReference type="Gene3D" id="3.30.300.130">
    <property type="entry name" value="Fe-S cluster assembly (FSCA)"/>
    <property type="match status" value="1"/>
</dbReference>
<dbReference type="PANTHER" id="PTHR12377">
    <property type="entry name" value="CYTOSOLIC IRON-SULFUR ASSEMBLY COMPONENT 2B-RELATED"/>
    <property type="match status" value="1"/>
</dbReference>
<evidence type="ECO:0000259" key="4">
    <source>
        <dbReference type="Pfam" id="PF01883"/>
    </source>
</evidence>
<feature type="region of interest" description="Disordered" evidence="3">
    <location>
        <begin position="87"/>
        <end position="315"/>
    </location>
</feature>
<dbReference type="InterPro" id="IPR034904">
    <property type="entry name" value="FSCA_dom_sf"/>
</dbReference>
<feature type="compositionally biased region" description="Basic and acidic residues" evidence="3">
    <location>
        <begin position="224"/>
        <end position="254"/>
    </location>
</feature>
<gene>
    <name evidence="5" type="ORF">ARB_06399</name>
</gene>
<dbReference type="AlphaFoldDB" id="D4AQ92"/>
<dbReference type="Proteomes" id="UP000008866">
    <property type="component" value="Unassembled WGS sequence"/>
</dbReference>
<dbReference type="Pfam" id="PF01883">
    <property type="entry name" value="FeS_assembly_P"/>
    <property type="match status" value="1"/>
</dbReference>
<protein>
    <recommendedName>
        <fullName evidence="4">MIP18 family-like domain-containing protein</fullName>
    </recommendedName>
</protein>
<comment type="caution">
    <text evidence="5">The sequence shown here is derived from an EMBL/GenBank/DDBJ whole genome shotgun (WGS) entry which is preliminary data.</text>
</comment>
<dbReference type="GeneID" id="9521000"/>
<feature type="compositionally biased region" description="Basic and acidic residues" evidence="3">
    <location>
        <begin position="94"/>
        <end position="122"/>
    </location>
</feature>
<dbReference type="eggNOG" id="KOG3381">
    <property type="taxonomic scope" value="Eukaryota"/>
</dbReference>
<comment type="similarity">
    <text evidence="1">Belongs to the MIP18 family.</text>
</comment>
<dbReference type="Gene3D" id="6.10.250.1280">
    <property type="match status" value="1"/>
</dbReference>
<dbReference type="EMBL" id="ABSU01000005">
    <property type="protein sequence ID" value="EFE34636.1"/>
    <property type="molecule type" value="Genomic_DNA"/>
</dbReference>
<keyword evidence="6" id="KW-1185">Reference proteome</keyword>
<reference evidence="6" key="1">
    <citation type="journal article" date="2011" name="Genome Biol.">
        <title>Comparative and functional genomics provide insights into the pathogenicity of dermatophytic fungi.</title>
        <authorList>
            <person name="Burmester A."/>
            <person name="Shelest E."/>
            <person name="Gloeckner G."/>
            <person name="Heddergott C."/>
            <person name="Schindler S."/>
            <person name="Staib P."/>
            <person name="Heidel A."/>
            <person name="Felder M."/>
            <person name="Petzold A."/>
            <person name="Szafranski K."/>
            <person name="Feuermann M."/>
            <person name="Pedruzzi I."/>
            <person name="Priebe S."/>
            <person name="Groth M."/>
            <person name="Winkler R."/>
            <person name="Li W."/>
            <person name="Kniemeyer O."/>
            <person name="Schroeckh V."/>
            <person name="Hertweck C."/>
            <person name="Hube B."/>
            <person name="White T.C."/>
            <person name="Platzer M."/>
            <person name="Guthke R."/>
            <person name="Heitman J."/>
            <person name="Woestemeyer J."/>
            <person name="Zipfel P.F."/>
            <person name="Monod M."/>
            <person name="Brakhage A.A."/>
        </authorList>
    </citation>
    <scope>NUCLEOTIDE SEQUENCE [LARGE SCALE GENOMIC DNA]</scope>
    <source>
        <strain evidence="6">ATCC MYA-4681 / CBS 112371</strain>
    </source>
</reference>
<dbReference type="RefSeq" id="XP_003015276.1">
    <property type="nucleotide sequence ID" value="XM_003015230.1"/>
</dbReference>
<dbReference type="GO" id="GO:0051604">
    <property type="term" value="P:protein maturation"/>
    <property type="evidence" value="ECO:0007669"/>
    <property type="project" value="InterPro"/>
</dbReference>
<feature type="compositionally biased region" description="Acidic residues" evidence="3">
    <location>
        <begin position="300"/>
        <end position="315"/>
    </location>
</feature>
<dbReference type="KEGG" id="abe:ARB_06399"/>
<dbReference type="InterPro" id="IPR002744">
    <property type="entry name" value="MIP18-like"/>
</dbReference>
<feature type="domain" description="MIP18 family-like" evidence="4">
    <location>
        <begin position="320"/>
        <end position="404"/>
    </location>
</feature>
<evidence type="ECO:0000313" key="6">
    <source>
        <dbReference type="Proteomes" id="UP000008866"/>
    </source>
</evidence>
<dbReference type="STRING" id="663331.D4AQ92"/>
<sequence>MALPALAGGQDGALHGVSAAGGDGDGDGQDSAINRSPAGRADGSTTAGSEDGFLCLCLCALASPAEGWFWLAVDVVVVVVSKALKSDKAKKKRAAEEARRRPQQHHDSDSDSDGDRIQTGRELRKKKREEGLAGLLTNSLAGGDCGPALEQENSRAEQSAEQTERDSEQKVHHRRRQQPNDEQDQQAGKPSAVPEARRNIKKEETERQERAREKEKKRRPSAGRRLEGEEQETTIKQERRRDKTRQDETRRDEMQNSNPTLLSAADLPSREKKGAESQARVDSIFTTEPTFDPFARYQDDDGESSQDGSSQDELEEPIDEQEIFDLIATISDPEHPIPLAELAVVSLQDISITPALPRSPSSPLRKVTVLLTPTITHCSLATVIGLGVRVRLEQALPPRFRVDVRLKEGSHSTADEVNKQLADKERVAAALENQTLMGVVGKMLETCR</sequence>
<evidence type="ECO:0000256" key="2">
    <source>
        <dbReference type="ARBA" id="ARBA00022829"/>
    </source>
</evidence>
<dbReference type="SUPFAM" id="SSF117916">
    <property type="entry name" value="Fe-S cluster assembly (FSCA) domain-like"/>
    <property type="match status" value="1"/>
</dbReference>
<dbReference type="FunFam" id="3.30.300.130:FF:000007">
    <property type="entry name" value="Cytoplasmic protein required for cell viability"/>
    <property type="match status" value="1"/>
</dbReference>